<evidence type="ECO:0000259" key="1">
    <source>
        <dbReference type="Pfam" id="PF00188"/>
    </source>
</evidence>
<accession>A0A6N7PF09</accession>
<dbReference type="Gene3D" id="3.40.33.10">
    <property type="entry name" value="CAP"/>
    <property type="match status" value="1"/>
</dbReference>
<sequence>MHRMVKMCRSASSHGSVWPMVAALVLGLSSVGCSTVEYADSVSQANPLDAVESDLVGRLNDLRADAGVPALKVCASLNVSASGHSDDMRDNGYLKEVGPDGSTTASRACEAGFSAACEGTLGMAELLAKGFAGGEQTLTQWAMDPGTEPALVNALFVTLGVGRSMGGESAIWTLDLAAADDPSCESAAP</sequence>
<dbReference type="OrthoDB" id="5510519at2"/>
<gene>
    <name evidence="2" type="ORF">GF068_01310</name>
</gene>
<dbReference type="Proteomes" id="UP000440224">
    <property type="component" value="Unassembled WGS sequence"/>
</dbReference>
<dbReference type="AlphaFoldDB" id="A0A6N7PF09"/>
<dbReference type="EMBL" id="WJIE01000001">
    <property type="protein sequence ID" value="MRG90569.1"/>
    <property type="molecule type" value="Genomic_DNA"/>
</dbReference>
<feature type="domain" description="SCP" evidence="1">
    <location>
        <begin position="58"/>
        <end position="173"/>
    </location>
</feature>
<organism evidence="2 3">
    <name type="scientific">Polyangium spumosum</name>
    <dbReference type="NCBI Taxonomy" id="889282"/>
    <lineage>
        <taxon>Bacteria</taxon>
        <taxon>Pseudomonadati</taxon>
        <taxon>Myxococcota</taxon>
        <taxon>Polyangia</taxon>
        <taxon>Polyangiales</taxon>
        <taxon>Polyangiaceae</taxon>
        <taxon>Polyangium</taxon>
    </lineage>
</organism>
<dbReference type="CDD" id="cd05379">
    <property type="entry name" value="CAP_bacterial"/>
    <property type="match status" value="1"/>
</dbReference>
<protein>
    <recommendedName>
        <fullName evidence="1">SCP domain-containing protein</fullName>
    </recommendedName>
</protein>
<dbReference type="PANTHER" id="PTHR31157">
    <property type="entry name" value="SCP DOMAIN-CONTAINING PROTEIN"/>
    <property type="match status" value="1"/>
</dbReference>
<dbReference type="Pfam" id="PF00188">
    <property type="entry name" value="CAP"/>
    <property type="match status" value="1"/>
</dbReference>
<evidence type="ECO:0000313" key="3">
    <source>
        <dbReference type="Proteomes" id="UP000440224"/>
    </source>
</evidence>
<reference evidence="2 3" key="1">
    <citation type="submission" date="2019-10" db="EMBL/GenBank/DDBJ databases">
        <title>A soil myxobacterium in the family Polyangiaceae.</title>
        <authorList>
            <person name="Li Y."/>
            <person name="Wang J."/>
        </authorList>
    </citation>
    <scope>NUCLEOTIDE SEQUENCE [LARGE SCALE GENOMIC DNA]</scope>
    <source>
        <strain evidence="2 3">DSM 14734</strain>
    </source>
</reference>
<keyword evidence="3" id="KW-1185">Reference proteome</keyword>
<dbReference type="PROSITE" id="PS51257">
    <property type="entry name" value="PROKAR_LIPOPROTEIN"/>
    <property type="match status" value="1"/>
</dbReference>
<dbReference type="SUPFAM" id="SSF55797">
    <property type="entry name" value="PR-1-like"/>
    <property type="match status" value="1"/>
</dbReference>
<proteinExistence type="predicted"/>
<comment type="caution">
    <text evidence="2">The sequence shown here is derived from an EMBL/GenBank/DDBJ whole genome shotgun (WGS) entry which is preliminary data.</text>
</comment>
<evidence type="ECO:0000313" key="2">
    <source>
        <dbReference type="EMBL" id="MRG90569.1"/>
    </source>
</evidence>
<dbReference type="InterPro" id="IPR014044">
    <property type="entry name" value="CAP_dom"/>
</dbReference>
<name>A0A6N7PF09_9BACT</name>
<dbReference type="PANTHER" id="PTHR31157:SF1">
    <property type="entry name" value="SCP DOMAIN-CONTAINING PROTEIN"/>
    <property type="match status" value="1"/>
</dbReference>
<dbReference type="InterPro" id="IPR035940">
    <property type="entry name" value="CAP_sf"/>
</dbReference>